<comment type="caution">
    <text evidence="1">The sequence shown here is derived from an EMBL/GenBank/DDBJ whole genome shotgun (WGS) entry which is preliminary data.</text>
</comment>
<evidence type="ECO:0000313" key="1">
    <source>
        <dbReference type="EMBL" id="KAF7285927.1"/>
    </source>
</evidence>
<organism evidence="1 2">
    <name type="scientific">Rhynchophorus ferrugineus</name>
    <name type="common">Red palm weevil</name>
    <name type="synonym">Curculio ferrugineus</name>
    <dbReference type="NCBI Taxonomy" id="354439"/>
    <lineage>
        <taxon>Eukaryota</taxon>
        <taxon>Metazoa</taxon>
        <taxon>Ecdysozoa</taxon>
        <taxon>Arthropoda</taxon>
        <taxon>Hexapoda</taxon>
        <taxon>Insecta</taxon>
        <taxon>Pterygota</taxon>
        <taxon>Neoptera</taxon>
        <taxon>Endopterygota</taxon>
        <taxon>Coleoptera</taxon>
        <taxon>Polyphaga</taxon>
        <taxon>Cucujiformia</taxon>
        <taxon>Curculionidae</taxon>
        <taxon>Dryophthorinae</taxon>
        <taxon>Rhynchophorus</taxon>
    </lineage>
</organism>
<reference evidence="1" key="1">
    <citation type="submission" date="2020-08" db="EMBL/GenBank/DDBJ databases">
        <title>Genome sequencing and assembly of the red palm weevil Rhynchophorus ferrugineus.</title>
        <authorList>
            <person name="Dias G.B."/>
            <person name="Bergman C.M."/>
            <person name="Manee M."/>
        </authorList>
    </citation>
    <scope>NUCLEOTIDE SEQUENCE</scope>
    <source>
        <strain evidence="1">AA-2017</strain>
        <tissue evidence="1">Whole larva</tissue>
    </source>
</reference>
<dbReference type="Proteomes" id="UP000625711">
    <property type="component" value="Unassembled WGS sequence"/>
</dbReference>
<keyword evidence="2" id="KW-1185">Reference proteome</keyword>
<name>A0A834J273_RHYFE</name>
<accession>A0A834J273</accession>
<proteinExistence type="predicted"/>
<dbReference type="EMBL" id="JAACXV010000040">
    <property type="protein sequence ID" value="KAF7285927.1"/>
    <property type="molecule type" value="Genomic_DNA"/>
</dbReference>
<dbReference type="AlphaFoldDB" id="A0A834J273"/>
<sequence>MPSTILAEDFELFDFDICKDCIEAKFEMSVPQGAHAAFKVRKNMERTDLQYNMKQEAANYNSKYMNSIWGMYNRFSVHNLKKVMDTNQPQPIGQSMKNVGAGKFSVSMEKLSHLPL</sequence>
<protein>
    <submittedName>
        <fullName evidence="1">Uncharacterized protein</fullName>
    </submittedName>
</protein>
<gene>
    <name evidence="1" type="ORF">GWI33_008900</name>
</gene>
<dbReference type="OrthoDB" id="6479173at2759"/>
<evidence type="ECO:0000313" key="2">
    <source>
        <dbReference type="Proteomes" id="UP000625711"/>
    </source>
</evidence>